<feature type="region of interest" description="Disordered" evidence="1">
    <location>
        <begin position="150"/>
        <end position="191"/>
    </location>
</feature>
<sequence>MQHITPEALRSVVEHTVVRFQLTRESSGQHIDKSQQCRSATRAHCICRKRAVGGDAVSAAHLCSPLQTYPTQVRCGGKGTHVRSATIGQDPSFFRAGMETHFKGWMDISFALPQMLFPLPQMPKIIFSDEVFSASTRSVPTNGLIGISITTTPSSRGGSQPPCLQTPADPCPYPEVEESNDPLSTGHSSGHLPHSSVTFHTSIVVAKAISRRSPHCRFLLFVDPIPTMSAAGGRGGAPASLRRTWAAEPRA</sequence>
<dbReference type="Proteomes" id="UP001054837">
    <property type="component" value="Unassembled WGS sequence"/>
</dbReference>
<evidence type="ECO:0000313" key="3">
    <source>
        <dbReference type="Proteomes" id="UP001054837"/>
    </source>
</evidence>
<dbReference type="AlphaFoldDB" id="A0AAV4WPV4"/>
<gene>
    <name evidence="2" type="ORF">CDAR_176131</name>
</gene>
<name>A0AAV4WPV4_9ARAC</name>
<organism evidence="2 3">
    <name type="scientific">Caerostris darwini</name>
    <dbReference type="NCBI Taxonomy" id="1538125"/>
    <lineage>
        <taxon>Eukaryota</taxon>
        <taxon>Metazoa</taxon>
        <taxon>Ecdysozoa</taxon>
        <taxon>Arthropoda</taxon>
        <taxon>Chelicerata</taxon>
        <taxon>Arachnida</taxon>
        <taxon>Araneae</taxon>
        <taxon>Araneomorphae</taxon>
        <taxon>Entelegynae</taxon>
        <taxon>Araneoidea</taxon>
        <taxon>Araneidae</taxon>
        <taxon>Caerostris</taxon>
    </lineage>
</organism>
<proteinExistence type="predicted"/>
<dbReference type="EMBL" id="BPLQ01014873">
    <property type="protein sequence ID" value="GIY83960.1"/>
    <property type="molecule type" value="Genomic_DNA"/>
</dbReference>
<keyword evidence="3" id="KW-1185">Reference proteome</keyword>
<accession>A0AAV4WPV4</accession>
<feature type="region of interest" description="Disordered" evidence="1">
    <location>
        <begin position="231"/>
        <end position="251"/>
    </location>
</feature>
<reference evidence="2 3" key="1">
    <citation type="submission" date="2021-06" db="EMBL/GenBank/DDBJ databases">
        <title>Caerostris darwini draft genome.</title>
        <authorList>
            <person name="Kono N."/>
            <person name="Arakawa K."/>
        </authorList>
    </citation>
    <scope>NUCLEOTIDE SEQUENCE [LARGE SCALE GENOMIC DNA]</scope>
</reference>
<evidence type="ECO:0000313" key="2">
    <source>
        <dbReference type="EMBL" id="GIY83960.1"/>
    </source>
</evidence>
<comment type="caution">
    <text evidence="2">The sequence shown here is derived from an EMBL/GenBank/DDBJ whole genome shotgun (WGS) entry which is preliminary data.</text>
</comment>
<evidence type="ECO:0000256" key="1">
    <source>
        <dbReference type="SAM" id="MobiDB-lite"/>
    </source>
</evidence>
<protein>
    <submittedName>
        <fullName evidence="2">Uncharacterized protein</fullName>
    </submittedName>
</protein>